<protein>
    <recommendedName>
        <fullName evidence="1">TIR domain-containing protein</fullName>
    </recommendedName>
</protein>
<dbReference type="Proteomes" id="UP000612362">
    <property type="component" value="Unassembled WGS sequence"/>
</dbReference>
<dbReference type="AlphaFoldDB" id="A0A8J3MVZ3"/>
<dbReference type="Pfam" id="PF13676">
    <property type="entry name" value="TIR_2"/>
    <property type="match status" value="1"/>
</dbReference>
<sequence length="334" mass="38447">MAEKSLQPLELLYCYAHKDRALRDELDSHLAGLRREGLITVWYDGEISPGAPREQETKIHLESAHIILLLVSAHFLNSDYCYSKEMICIIERHLKNEAHVIPILLRPVDWSNTPFSQMPMLPSNARPITVWQNRDSAFEDVAKGIHRVVDALLQRQSPSDVMKHANYFVTQNTARISLKSIEAVIHIIDDFIVPPPWSSRAEIHFSITNLSNKKTFKLAKLVLHIHERNPIEKVRLKKPGAPFREYDLFADIADSDEIDLLKGTNTQFVIGPRETEAFRLSLETSEGFLYLCQLSCRLDNLIENNQSWIEGNPFQLEHPIRSIDVLRARKRNKT</sequence>
<evidence type="ECO:0000313" key="3">
    <source>
        <dbReference type="Proteomes" id="UP000612362"/>
    </source>
</evidence>
<reference evidence="2" key="1">
    <citation type="submission" date="2020-10" db="EMBL/GenBank/DDBJ databases">
        <title>Taxonomic study of unclassified bacteria belonging to the class Ktedonobacteria.</title>
        <authorList>
            <person name="Yabe S."/>
            <person name="Wang C.M."/>
            <person name="Zheng Y."/>
            <person name="Sakai Y."/>
            <person name="Cavaletti L."/>
            <person name="Monciardini P."/>
            <person name="Donadio S."/>
        </authorList>
    </citation>
    <scope>NUCLEOTIDE SEQUENCE</scope>
    <source>
        <strain evidence="2">SOSP1-1</strain>
    </source>
</reference>
<organism evidence="2 3">
    <name type="scientific">Ktedonospora formicarum</name>
    <dbReference type="NCBI Taxonomy" id="2778364"/>
    <lineage>
        <taxon>Bacteria</taxon>
        <taxon>Bacillati</taxon>
        <taxon>Chloroflexota</taxon>
        <taxon>Ktedonobacteria</taxon>
        <taxon>Ktedonobacterales</taxon>
        <taxon>Ktedonobacteraceae</taxon>
        <taxon>Ktedonospora</taxon>
    </lineage>
</organism>
<gene>
    <name evidence="2" type="ORF">KSX_90400</name>
</gene>
<dbReference type="Gene3D" id="3.40.50.10140">
    <property type="entry name" value="Toll/interleukin-1 receptor homology (TIR) domain"/>
    <property type="match status" value="1"/>
</dbReference>
<dbReference type="RefSeq" id="WP_220199828.1">
    <property type="nucleotide sequence ID" value="NZ_BNJF01000009.1"/>
</dbReference>
<feature type="domain" description="TIR" evidence="1">
    <location>
        <begin position="7"/>
        <end position="152"/>
    </location>
</feature>
<comment type="caution">
    <text evidence="2">The sequence shown here is derived from an EMBL/GenBank/DDBJ whole genome shotgun (WGS) entry which is preliminary data.</text>
</comment>
<dbReference type="GO" id="GO:0007165">
    <property type="term" value="P:signal transduction"/>
    <property type="evidence" value="ECO:0007669"/>
    <property type="project" value="InterPro"/>
</dbReference>
<accession>A0A8J3MVZ3</accession>
<keyword evidence="3" id="KW-1185">Reference proteome</keyword>
<dbReference type="SUPFAM" id="SSF52200">
    <property type="entry name" value="Toll/Interleukin receptor TIR domain"/>
    <property type="match status" value="1"/>
</dbReference>
<proteinExistence type="predicted"/>
<evidence type="ECO:0000313" key="2">
    <source>
        <dbReference type="EMBL" id="GHO50877.1"/>
    </source>
</evidence>
<dbReference type="InterPro" id="IPR000157">
    <property type="entry name" value="TIR_dom"/>
</dbReference>
<evidence type="ECO:0000259" key="1">
    <source>
        <dbReference type="PROSITE" id="PS50104"/>
    </source>
</evidence>
<dbReference type="SMART" id="SM00255">
    <property type="entry name" value="TIR"/>
    <property type="match status" value="1"/>
</dbReference>
<name>A0A8J3MVZ3_9CHLR</name>
<dbReference type="InterPro" id="IPR035897">
    <property type="entry name" value="Toll_tir_struct_dom_sf"/>
</dbReference>
<dbReference type="EMBL" id="BNJF01000009">
    <property type="protein sequence ID" value="GHO50877.1"/>
    <property type="molecule type" value="Genomic_DNA"/>
</dbReference>
<dbReference type="PROSITE" id="PS50104">
    <property type="entry name" value="TIR"/>
    <property type="match status" value="1"/>
</dbReference>